<sequence>MSFLFGEHICHRTTQTCTLYLLYNHSLK</sequence>
<dbReference type="EMBL" id="GBXM01019941">
    <property type="protein sequence ID" value="JAH88636.1"/>
    <property type="molecule type" value="Transcribed_RNA"/>
</dbReference>
<reference evidence="1" key="2">
    <citation type="journal article" date="2015" name="Fish Shellfish Immunol.">
        <title>Early steps in the European eel (Anguilla anguilla)-Vibrio vulnificus interaction in the gills: Role of the RtxA13 toxin.</title>
        <authorList>
            <person name="Callol A."/>
            <person name="Pajuelo D."/>
            <person name="Ebbesson L."/>
            <person name="Teles M."/>
            <person name="MacKenzie S."/>
            <person name="Amaro C."/>
        </authorList>
    </citation>
    <scope>NUCLEOTIDE SEQUENCE</scope>
</reference>
<protein>
    <submittedName>
        <fullName evidence="1">Uncharacterized protein</fullName>
    </submittedName>
</protein>
<proteinExistence type="predicted"/>
<accession>A0A0E9WE96</accession>
<reference evidence="1" key="1">
    <citation type="submission" date="2014-11" db="EMBL/GenBank/DDBJ databases">
        <authorList>
            <person name="Amaro Gonzalez C."/>
        </authorList>
    </citation>
    <scope>NUCLEOTIDE SEQUENCE</scope>
</reference>
<evidence type="ECO:0000313" key="1">
    <source>
        <dbReference type="EMBL" id="JAH88636.1"/>
    </source>
</evidence>
<name>A0A0E9WE96_ANGAN</name>
<organism evidence="1">
    <name type="scientific">Anguilla anguilla</name>
    <name type="common">European freshwater eel</name>
    <name type="synonym">Muraena anguilla</name>
    <dbReference type="NCBI Taxonomy" id="7936"/>
    <lineage>
        <taxon>Eukaryota</taxon>
        <taxon>Metazoa</taxon>
        <taxon>Chordata</taxon>
        <taxon>Craniata</taxon>
        <taxon>Vertebrata</taxon>
        <taxon>Euteleostomi</taxon>
        <taxon>Actinopterygii</taxon>
        <taxon>Neopterygii</taxon>
        <taxon>Teleostei</taxon>
        <taxon>Anguilliformes</taxon>
        <taxon>Anguillidae</taxon>
        <taxon>Anguilla</taxon>
    </lineage>
</organism>
<dbReference type="AlphaFoldDB" id="A0A0E9WE96"/>